<dbReference type="InterPro" id="IPR050524">
    <property type="entry name" value="APC_YAT"/>
</dbReference>
<comment type="subcellular location">
    <subcellularLocation>
        <location evidence="1">Membrane</location>
        <topology evidence="1">Multi-pass membrane protein</topology>
    </subcellularLocation>
</comment>
<keyword evidence="4 6" id="KW-1133">Transmembrane helix</keyword>
<evidence type="ECO:0000313" key="9">
    <source>
        <dbReference type="Proteomes" id="UP000019375"/>
    </source>
</evidence>
<organism evidence="8 9">
    <name type="scientific">Zygosaccharomyces bailii (strain CLIB 213 / ATCC 58445 / CBS 680 / BCRC 21525 / NBRC 1098 / NCYC 1416 / NRRL Y-2227)</name>
    <dbReference type="NCBI Taxonomy" id="1333698"/>
    <lineage>
        <taxon>Eukaryota</taxon>
        <taxon>Fungi</taxon>
        <taxon>Dikarya</taxon>
        <taxon>Ascomycota</taxon>
        <taxon>Saccharomycotina</taxon>
        <taxon>Saccharomycetes</taxon>
        <taxon>Saccharomycetales</taxon>
        <taxon>Saccharomycetaceae</taxon>
        <taxon>Zygosaccharomyces</taxon>
    </lineage>
</organism>
<gene>
    <name evidence="8" type="ORF">BN860_00320g</name>
</gene>
<dbReference type="Proteomes" id="UP000019375">
    <property type="component" value="Unassembled WGS sequence"/>
</dbReference>
<dbReference type="Gene3D" id="1.20.1740.10">
    <property type="entry name" value="Amino acid/polyamine transporter I"/>
    <property type="match status" value="1"/>
</dbReference>
<feature type="transmembrane region" description="Helical" evidence="6">
    <location>
        <begin position="252"/>
        <end position="272"/>
    </location>
</feature>
<keyword evidence="2" id="KW-0813">Transport</keyword>
<reference evidence="9" key="1">
    <citation type="journal article" date="2013" name="Genome Announc.">
        <title>Genome sequence of the food spoilage yeast Zygosaccharomyces bailii CLIB 213(T).</title>
        <authorList>
            <person name="Galeote V."/>
            <person name="Bigey F."/>
            <person name="Devillers H."/>
            <person name="Neuveglise C."/>
            <person name="Dequin S."/>
        </authorList>
    </citation>
    <scope>NUCLEOTIDE SEQUENCE [LARGE SCALE GENOMIC DNA]</scope>
    <source>
        <strain evidence="9">CLIB 213 / ATCC 58445 / CBS 680 / CCRC 21525 / NBRC 1098 / NCYC 1416 / NRRL Y-2227</strain>
    </source>
</reference>
<dbReference type="PIRSF" id="PIRSF006060">
    <property type="entry name" value="AA_transporter"/>
    <property type="match status" value="1"/>
</dbReference>
<feature type="transmembrane region" description="Helical" evidence="6">
    <location>
        <begin position="200"/>
        <end position="221"/>
    </location>
</feature>
<protein>
    <submittedName>
        <fullName evidence="8">BN860_00320g1_1</fullName>
    </submittedName>
</protein>
<feature type="transmembrane region" description="Helical" evidence="6">
    <location>
        <begin position="62"/>
        <end position="81"/>
    </location>
</feature>
<feature type="transmembrane region" description="Helical" evidence="6">
    <location>
        <begin position="469"/>
        <end position="489"/>
    </location>
</feature>
<name>A0A8J2T3X6_ZYGB2</name>
<evidence type="ECO:0000256" key="5">
    <source>
        <dbReference type="ARBA" id="ARBA00023136"/>
    </source>
</evidence>
<feature type="transmembrane region" description="Helical" evidence="6">
    <location>
        <begin position="350"/>
        <end position="369"/>
    </location>
</feature>
<accession>A0A8J2T3X6</accession>
<evidence type="ECO:0000256" key="1">
    <source>
        <dbReference type="ARBA" id="ARBA00004141"/>
    </source>
</evidence>
<dbReference type="GO" id="GO:0016020">
    <property type="term" value="C:membrane"/>
    <property type="evidence" value="ECO:0007669"/>
    <property type="project" value="UniProtKB-SubCell"/>
</dbReference>
<evidence type="ECO:0000256" key="3">
    <source>
        <dbReference type="ARBA" id="ARBA00022692"/>
    </source>
</evidence>
<dbReference type="OrthoDB" id="3900342at2759"/>
<evidence type="ECO:0000256" key="6">
    <source>
        <dbReference type="SAM" id="Phobius"/>
    </source>
</evidence>
<dbReference type="FunFam" id="1.20.1740.10:FF:000001">
    <property type="entry name" value="Amino acid permease"/>
    <property type="match status" value="1"/>
</dbReference>
<sequence>MDFEMKNTEEYVTQDSVHKRKNGSLSETIEVSDLEQGSISTFSDKRSDTEVKRGLKSRHLQLIALGSAIGTGLFIGTGSTLSTCGPAPLLIAFIIMSFFVWTIMNQLTELVLLAPIAGESSTYAFAKTFINRPTSFMCGWNLFYAQAMVAPTEITACTLVIQYWTDVNSAIFVSIFLVLTIALSHMPVKAFGESEFCISLIKLVTALGLIILGIVIFFGGAPAEHHVLGFHYWKHPGAFKPYITTGNTGRFLAVWTAIIKSGFAFVLAPETLTECSAEAQYPRRNMPRACNRFVWRVILFYIGGALFVGITVGYDNERLLSALATGKSSGAASPFVIGIKEAGIRVLPHIINACILTAAYSAGTAELYGASRMLYSMACKGDAPRVFSKVNRYGTPYFSVLVPACFCFLAYLNCSDSSSKVFTWLSNIATISGFISWIIVSVTYLRYRKVMDVLNLNERVPFRKPFQKFCAYLSCGFFTVLSLTNGYSVFTKGNWNVSDFFANYITIGFVVVLFAGGTAYYREWRFKSIEEVAFELVPKMEIAEEEERNEIFKEPKTWLEKVWYVLV</sequence>
<feature type="transmembrane region" description="Helical" evidence="6">
    <location>
        <begin position="87"/>
        <end position="104"/>
    </location>
</feature>
<keyword evidence="5 6" id="KW-0472">Membrane</keyword>
<feature type="transmembrane region" description="Helical" evidence="6">
    <location>
        <begin position="501"/>
        <end position="521"/>
    </location>
</feature>
<dbReference type="GO" id="GO:0015171">
    <property type="term" value="F:amino acid transmembrane transporter activity"/>
    <property type="evidence" value="ECO:0007669"/>
    <property type="project" value="TreeGrafter"/>
</dbReference>
<feature type="domain" description="Amino acid permease/ SLC12A" evidence="7">
    <location>
        <begin position="59"/>
        <end position="526"/>
    </location>
</feature>
<keyword evidence="3 6" id="KW-0812">Transmembrane</keyword>
<evidence type="ECO:0000313" key="8">
    <source>
        <dbReference type="EMBL" id="CDF87170.1"/>
    </source>
</evidence>
<dbReference type="PANTHER" id="PTHR43341">
    <property type="entry name" value="AMINO ACID PERMEASE"/>
    <property type="match status" value="1"/>
</dbReference>
<evidence type="ECO:0000256" key="4">
    <source>
        <dbReference type="ARBA" id="ARBA00022989"/>
    </source>
</evidence>
<feature type="transmembrane region" description="Helical" evidence="6">
    <location>
        <begin position="424"/>
        <end position="445"/>
    </location>
</feature>
<feature type="transmembrane region" description="Helical" evidence="6">
    <location>
        <begin position="293"/>
        <end position="314"/>
    </location>
</feature>
<evidence type="ECO:0000259" key="7">
    <source>
        <dbReference type="Pfam" id="PF00324"/>
    </source>
</evidence>
<dbReference type="AlphaFoldDB" id="A0A8J2T3X6"/>
<keyword evidence="9" id="KW-1185">Reference proteome</keyword>
<dbReference type="InterPro" id="IPR004841">
    <property type="entry name" value="AA-permease/SLC12A_dom"/>
</dbReference>
<proteinExistence type="predicted"/>
<evidence type="ECO:0000256" key="2">
    <source>
        <dbReference type="ARBA" id="ARBA00022448"/>
    </source>
</evidence>
<feature type="transmembrane region" description="Helical" evidence="6">
    <location>
        <begin position="170"/>
        <end position="188"/>
    </location>
</feature>
<dbReference type="PANTHER" id="PTHR43341:SF36">
    <property type="entry name" value="PROLINE-SPECIFIC PERMEASE"/>
    <property type="match status" value="1"/>
</dbReference>
<dbReference type="Pfam" id="PF00324">
    <property type="entry name" value="AA_permease"/>
    <property type="match status" value="1"/>
</dbReference>
<feature type="transmembrane region" description="Helical" evidence="6">
    <location>
        <begin position="390"/>
        <end position="412"/>
    </location>
</feature>
<dbReference type="EMBL" id="HG316454">
    <property type="protein sequence ID" value="CDF87170.1"/>
    <property type="molecule type" value="Genomic_DNA"/>
</dbReference>
<feature type="transmembrane region" description="Helical" evidence="6">
    <location>
        <begin position="142"/>
        <end position="164"/>
    </location>
</feature>